<dbReference type="PANTHER" id="PTHR35787:SF1">
    <property type="entry name" value="GLYCEROL UPTAKE OPERON ANTITERMINATOR REGULATORY PROTEIN"/>
    <property type="match status" value="1"/>
</dbReference>
<comment type="caution">
    <text evidence="2">The sequence shown here is derived from an EMBL/GenBank/DDBJ whole genome shotgun (WGS) entry which is preliminary data.</text>
</comment>
<reference evidence="2" key="2">
    <citation type="submission" date="2020-09" db="EMBL/GenBank/DDBJ databases">
        <authorList>
            <person name="Sun Q."/>
            <person name="Zhou Y."/>
        </authorList>
    </citation>
    <scope>NUCLEOTIDE SEQUENCE</scope>
    <source>
        <strain evidence="2">CGMCC 1.12360</strain>
    </source>
</reference>
<protein>
    <recommendedName>
        <fullName evidence="1">Glycerol uptake operon antiterminator regulatory protein</fullName>
    </recommendedName>
</protein>
<comment type="function">
    <text evidence="1">Regulates expression of the glpD operon. In the presence of glycerol 3-phosphate (G3P) causes antitermination of transcription of glpD at the inverted repeat of the leader region to enhance its transcription. Binds and stabilizes glpD leader mRNA.</text>
</comment>
<dbReference type="InterPro" id="IPR013785">
    <property type="entry name" value="Aldolase_TIM"/>
</dbReference>
<dbReference type="InterPro" id="IPR006699">
    <property type="entry name" value="GlpP"/>
</dbReference>
<evidence type="ECO:0000313" key="2">
    <source>
        <dbReference type="EMBL" id="GFZ80773.1"/>
    </source>
</evidence>
<dbReference type="Pfam" id="PF04309">
    <property type="entry name" value="G3P_antiterm"/>
    <property type="match status" value="1"/>
</dbReference>
<dbReference type="GO" id="GO:0006355">
    <property type="term" value="P:regulation of DNA-templated transcription"/>
    <property type="evidence" value="ECO:0007669"/>
    <property type="project" value="InterPro"/>
</dbReference>
<dbReference type="Gene3D" id="3.20.20.70">
    <property type="entry name" value="Aldolase class I"/>
    <property type="match status" value="1"/>
</dbReference>
<dbReference type="RefSeq" id="WP_188392488.1">
    <property type="nucleotide sequence ID" value="NZ_BMEV01000042.1"/>
</dbReference>
<keyword evidence="1" id="KW-0694">RNA-binding</keyword>
<organism evidence="2 3">
    <name type="scientific">Compostibacillus humi</name>
    <dbReference type="NCBI Taxonomy" id="1245525"/>
    <lineage>
        <taxon>Bacteria</taxon>
        <taxon>Bacillati</taxon>
        <taxon>Bacillota</taxon>
        <taxon>Bacilli</taxon>
        <taxon>Bacillales</taxon>
        <taxon>Bacillaceae</taxon>
        <taxon>Compostibacillus</taxon>
    </lineage>
</organism>
<name>A0A8J2XEZ8_9BACI</name>
<dbReference type="GO" id="GO:0003723">
    <property type="term" value="F:RNA binding"/>
    <property type="evidence" value="ECO:0007669"/>
    <property type="project" value="UniProtKB-KW"/>
</dbReference>
<proteinExistence type="predicted"/>
<keyword evidence="3" id="KW-1185">Reference proteome</keyword>
<dbReference type="PIRSF" id="PIRSF016897">
    <property type="entry name" value="GlpP"/>
    <property type="match status" value="1"/>
</dbReference>
<accession>A0A8J2XEZ8</accession>
<dbReference type="EMBL" id="BMEV01000042">
    <property type="protein sequence ID" value="GFZ80773.1"/>
    <property type="molecule type" value="Genomic_DNA"/>
</dbReference>
<reference evidence="2" key="1">
    <citation type="journal article" date="2014" name="Int. J. Syst. Evol. Microbiol.">
        <title>Complete genome sequence of Corynebacterium casei LMG S-19264T (=DSM 44701T), isolated from a smear-ripened cheese.</title>
        <authorList>
            <consortium name="US DOE Joint Genome Institute (JGI-PGF)"/>
            <person name="Walter F."/>
            <person name="Albersmeier A."/>
            <person name="Kalinowski J."/>
            <person name="Ruckert C."/>
        </authorList>
    </citation>
    <scope>NUCLEOTIDE SEQUENCE</scope>
    <source>
        <strain evidence="2">CGMCC 1.12360</strain>
    </source>
</reference>
<dbReference type="GO" id="GO:0006071">
    <property type="term" value="P:glycerol metabolic process"/>
    <property type="evidence" value="ECO:0007669"/>
    <property type="project" value="UniProtKB-UniRule"/>
</dbReference>
<evidence type="ECO:0000256" key="1">
    <source>
        <dbReference type="PIRNR" id="PIRNR016897"/>
    </source>
</evidence>
<keyword evidence="1" id="KW-0319">Glycerol metabolism</keyword>
<dbReference type="AlphaFoldDB" id="A0A8J2XEZ8"/>
<keyword evidence="1" id="KW-0805">Transcription regulation</keyword>
<evidence type="ECO:0000313" key="3">
    <source>
        <dbReference type="Proteomes" id="UP000602050"/>
    </source>
</evidence>
<sequence>MSNIVDIVQSQVIASVKQEKHLDMAIQSNSNIIFLLTGNLMTTKKYIDRLEENGKTVFVHVDFIEGLANTRSAIQFIAEVWKPKGIITTKNNLIKYAKEEGLMAIQRVFLIDHNALKKGIEIAHVAKPDAIEVLPGVMPHIIDKLTKLTPLPIIAGGLISEKEEIYSGLEAGALAISSGDPKLWNLNL</sequence>
<keyword evidence="1" id="KW-0804">Transcription</keyword>
<dbReference type="SUPFAM" id="SSF110391">
    <property type="entry name" value="GlpP-like"/>
    <property type="match status" value="1"/>
</dbReference>
<gene>
    <name evidence="2" type="primary">glpP</name>
    <name evidence="2" type="ORF">GCM10010978_22320</name>
</gene>
<dbReference type="PANTHER" id="PTHR35787">
    <property type="entry name" value="GLYCEROL UPTAKE OPERON ANTITERMINATOR REGULATORY PROTEIN"/>
    <property type="match status" value="1"/>
</dbReference>
<dbReference type="Proteomes" id="UP000602050">
    <property type="component" value="Unassembled WGS sequence"/>
</dbReference>